<gene>
    <name evidence="3" type="ORF">Taro_010953</name>
</gene>
<feature type="compositionally biased region" description="Acidic residues" evidence="1">
    <location>
        <begin position="346"/>
        <end position="360"/>
    </location>
</feature>
<evidence type="ECO:0000313" key="4">
    <source>
        <dbReference type="Proteomes" id="UP000652761"/>
    </source>
</evidence>
<feature type="compositionally biased region" description="Low complexity" evidence="1">
    <location>
        <begin position="262"/>
        <end position="276"/>
    </location>
</feature>
<keyword evidence="4" id="KW-1185">Reference proteome</keyword>
<dbReference type="Pfam" id="PF12014">
    <property type="entry name" value="Cyclin_D1_bind"/>
    <property type="match status" value="1"/>
</dbReference>
<feature type="signal peptide" evidence="2">
    <location>
        <begin position="1"/>
        <end position="23"/>
    </location>
</feature>
<protein>
    <recommendedName>
        <fullName evidence="5">Protein EXECUTER 2, chloroplastic</fullName>
    </recommendedName>
</protein>
<accession>A0A843U0A5</accession>
<dbReference type="GO" id="GO:0042651">
    <property type="term" value="C:thylakoid membrane"/>
    <property type="evidence" value="ECO:0007669"/>
    <property type="project" value="TreeGrafter"/>
</dbReference>
<evidence type="ECO:0008006" key="5">
    <source>
        <dbReference type="Google" id="ProtNLM"/>
    </source>
</evidence>
<feature type="compositionally biased region" description="Polar residues" evidence="1">
    <location>
        <begin position="277"/>
        <end position="292"/>
    </location>
</feature>
<feature type="compositionally biased region" description="Basic and acidic residues" evidence="1">
    <location>
        <begin position="296"/>
        <end position="310"/>
    </location>
</feature>
<dbReference type="InterPro" id="IPR044680">
    <property type="entry name" value="EX1/2"/>
</dbReference>
<feature type="chain" id="PRO_5032323285" description="Protein EXECUTER 2, chloroplastic" evidence="2">
    <location>
        <begin position="24"/>
        <end position="674"/>
    </location>
</feature>
<dbReference type="Proteomes" id="UP000652761">
    <property type="component" value="Unassembled WGS sequence"/>
</dbReference>
<reference evidence="3" key="1">
    <citation type="submission" date="2017-07" db="EMBL/GenBank/DDBJ databases">
        <title>Taro Niue Genome Assembly and Annotation.</title>
        <authorList>
            <person name="Atibalentja N."/>
            <person name="Keating K."/>
            <person name="Fields C.J."/>
        </authorList>
    </citation>
    <scope>NUCLEOTIDE SEQUENCE</scope>
    <source>
        <strain evidence="3">Niue_2</strain>
        <tissue evidence="3">Leaf</tissue>
    </source>
</reference>
<feature type="region of interest" description="Disordered" evidence="1">
    <location>
        <begin position="344"/>
        <end position="401"/>
    </location>
</feature>
<evidence type="ECO:0000256" key="2">
    <source>
        <dbReference type="SAM" id="SignalP"/>
    </source>
</evidence>
<evidence type="ECO:0000256" key="1">
    <source>
        <dbReference type="SAM" id="MobiDB-lite"/>
    </source>
</evidence>
<proteinExistence type="predicted"/>
<feature type="compositionally biased region" description="Basic and acidic residues" evidence="1">
    <location>
        <begin position="361"/>
        <end position="372"/>
    </location>
</feature>
<dbReference type="OrthoDB" id="722566at2759"/>
<dbReference type="EMBL" id="NMUH01000404">
    <property type="protein sequence ID" value="MQL78522.1"/>
    <property type="molecule type" value="Genomic_DNA"/>
</dbReference>
<dbReference type="AlphaFoldDB" id="A0A843U0A5"/>
<evidence type="ECO:0000313" key="3">
    <source>
        <dbReference type="EMBL" id="MQL78522.1"/>
    </source>
</evidence>
<comment type="caution">
    <text evidence="3">The sequence shown here is derived from an EMBL/GenBank/DDBJ whole genome shotgun (WGS) entry which is preliminary data.</text>
</comment>
<name>A0A843U0A5_COLES</name>
<dbReference type="PANTHER" id="PTHR33917:SF2">
    <property type="entry name" value="PROTEIN EXECUTER 2, CHLOROPLASTIC"/>
    <property type="match status" value="1"/>
</dbReference>
<feature type="non-terminal residue" evidence="3">
    <location>
        <position position="674"/>
    </location>
</feature>
<dbReference type="PANTHER" id="PTHR33917">
    <property type="entry name" value="PROTEIN EXECUTER 1, CHLOROPLASTIC"/>
    <property type="match status" value="1"/>
</dbReference>
<organism evidence="3 4">
    <name type="scientific">Colocasia esculenta</name>
    <name type="common">Wild taro</name>
    <name type="synonym">Arum esculentum</name>
    <dbReference type="NCBI Taxonomy" id="4460"/>
    <lineage>
        <taxon>Eukaryota</taxon>
        <taxon>Viridiplantae</taxon>
        <taxon>Streptophyta</taxon>
        <taxon>Embryophyta</taxon>
        <taxon>Tracheophyta</taxon>
        <taxon>Spermatophyta</taxon>
        <taxon>Magnoliopsida</taxon>
        <taxon>Liliopsida</taxon>
        <taxon>Araceae</taxon>
        <taxon>Aroideae</taxon>
        <taxon>Colocasieae</taxon>
        <taxon>Colocasia</taxon>
    </lineage>
</organism>
<feature type="region of interest" description="Disordered" evidence="1">
    <location>
        <begin position="262"/>
        <end position="310"/>
    </location>
</feature>
<dbReference type="GO" id="GO:0010343">
    <property type="term" value="P:singlet oxygen-mediated programmed cell death"/>
    <property type="evidence" value="ECO:0007669"/>
    <property type="project" value="InterPro"/>
</dbReference>
<sequence>PGSENSSGCSPLFLLPLSGLICGAQKGGGEGGRMMKAANVGVGAPPVTLLGRQSCDPAPRKEGNLRWPATARDGRRRPTLSCCCCCCSSGGGASVSISSSCRDWDWNRWNRHFSEIDQAESLSSVLKFRLEDAIEEEDFMEAAKLKKAITDAELKDVVSEVMSELQNAIHEERYHDASRLCQLAGSGLVGWWVGYAKDLDDPFGRIVRITPSVGRYMGRSYSPRQLLTGSPGTPLFEIFLVKDEDGAYIMQVVFLQPVKMKSKVSPSSPSKPDASSGTDSKNSPLEGSQSNEDGIDEIKKDGNMKTKETSEEGLKTVLNFLKDRFPGFKVKAVEANGLEKINVDAESSEQLEKEEEDDDDKVTPVENSKDETSILNDEQPEAAPSGPDTDMTDESGNASVKPFIGGVHNREDILSRPYARLPAEIKDVRRDSFILHILGGSVKFDTEESKASKKHKVAAIVAQMAQDLILPELAKASWSVDKATSKVSRDVREIIKLAIHQAEKMNKLSNTTVFNRIAVDNNGLDPFDGLYVGTFGPYGTELVQLRRKFGHWNDSNETALGPDVEFFEYVEAVKLTGDLNVPAGQVTFRAKIGRGNRLPDRGIYPEELGVIASYRGQGRIAEAGFQNPQWVDGELLHFNGKGMGRQAKVMELGFLYMSPEQSFLVLFNRLKLPD</sequence>
<keyword evidence="2" id="KW-0732">Signal</keyword>